<organism evidence="2 3">
    <name type="scientific">Erinaceus europaeus</name>
    <name type="common">Western European hedgehog</name>
    <dbReference type="NCBI Taxonomy" id="9365"/>
    <lineage>
        <taxon>Eukaryota</taxon>
        <taxon>Metazoa</taxon>
        <taxon>Chordata</taxon>
        <taxon>Craniata</taxon>
        <taxon>Vertebrata</taxon>
        <taxon>Euteleostomi</taxon>
        <taxon>Mammalia</taxon>
        <taxon>Eutheria</taxon>
        <taxon>Laurasiatheria</taxon>
        <taxon>Eulipotyphla</taxon>
        <taxon>Erinaceidae</taxon>
        <taxon>Erinaceinae</taxon>
        <taxon>Erinaceus</taxon>
    </lineage>
</organism>
<name>A0ABM3YML7_ERIEU</name>
<evidence type="ECO:0000256" key="1">
    <source>
        <dbReference type="SAM" id="MobiDB-lite"/>
    </source>
</evidence>
<reference evidence="3" key="1">
    <citation type="submission" date="2025-08" db="UniProtKB">
        <authorList>
            <consortium name="RefSeq"/>
        </authorList>
    </citation>
    <scope>IDENTIFICATION</scope>
</reference>
<dbReference type="PANTHER" id="PTHR15581:SF0">
    <property type="entry name" value="CENTROMERE PROTEIN R"/>
    <property type="match status" value="1"/>
</dbReference>
<dbReference type="Pfam" id="PF06729">
    <property type="entry name" value="CENP-R"/>
    <property type="match status" value="1"/>
</dbReference>
<gene>
    <name evidence="3" type="primary">ITGB3BP</name>
</gene>
<accession>A0ABM3YML7</accession>
<dbReference type="PIRSF" id="PIRSF011860">
    <property type="entry name" value="NRIF3_coact_rcpt"/>
    <property type="match status" value="1"/>
</dbReference>
<feature type="compositionally biased region" description="Polar residues" evidence="1">
    <location>
        <begin position="50"/>
        <end position="66"/>
    </location>
</feature>
<dbReference type="GeneID" id="103113056"/>
<evidence type="ECO:0000313" key="2">
    <source>
        <dbReference type="Proteomes" id="UP001652624"/>
    </source>
</evidence>
<sequence>MWHQGFFLWQCKHPTGAKRSLRLDDELDGNSLQPSKITREKKSITVYSPTTGTCQMSPFTSPTNTPEQKHKNGSSNGKRIKLNHLGFTKRKESTLKDSEFMLLLSKVEKSSEEIMEITQALNSIQALEGSRELENLIGFIRAPRFLKRDMQKTKELMTKATEQKLFEKKSSEQSNKDLRRLGSYEFLKAILP</sequence>
<protein>
    <submittedName>
        <fullName evidence="3">Centromere protein R isoform X1</fullName>
    </submittedName>
</protein>
<dbReference type="Proteomes" id="UP001652624">
    <property type="component" value="Chromosome 13"/>
</dbReference>
<keyword evidence="2" id="KW-1185">Reference proteome</keyword>
<dbReference type="RefSeq" id="XP_060062319.1">
    <property type="nucleotide sequence ID" value="XM_060206336.1"/>
</dbReference>
<dbReference type="InterPro" id="IPR009601">
    <property type="entry name" value="CENP-R"/>
</dbReference>
<proteinExistence type="predicted"/>
<dbReference type="PANTHER" id="PTHR15581">
    <property type="entry name" value="CENTROMERE PROTEIN R"/>
    <property type="match status" value="1"/>
</dbReference>
<evidence type="ECO:0000313" key="3">
    <source>
        <dbReference type="RefSeq" id="XP_060062319.1"/>
    </source>
</evidence>
<feature type="region of interest" description="Disordered" evidence="1">
    <location>
        <begin position="50"/>
        <end position="79"/>
    </location>
</feature>